<sequence>MGDLERVRAEVVRLEAALQEAIADKHKAAEVGLSILQEKEALELKLAQLQTQYDAAKIEVDQANQMLAEFRSQHKAAHRSEIENEMSLLEESSAKERRLTEKIAVLETNLRNTEQELARCRSELERLKAEHSSASDTGAALEEERRRLRAELKETKEREQRLMGEYTELEEENIALQKTVANLRGAQVEFESLKIDCTRYADEIYMLNAAIEESQLLKNIAEKQVEEALLAAQQEREQRLALKKELDAVKNAEHLSSLTDMLMGLERLGEEPLPAQPSNDLFSELQGSTDEKLRELEAARDGLQEEVKDREKAAVEVMSSIMQKLNINYSGELDFRHVRQQKDVVLDKLEHLLKGDDANAEKKLHDQKADIRTLLLFAGEKAAQLAAAQVEELEADQRNSEEEKKTLNQLLRLAIQQKLTLTQRLEDVEVDRDRQALRQGGGKRQGGQSRGDGFQPRVVRYPTQQQSGGQRGGRNSFFRDDDICGLLPFLFLSSPTGYSFKCAGEYRQQRPFLMRASSFFV</sequence>
<dbReference type="GO" id="GO:0034452">
    <property type="term" value="F:dynactin binding"/>
    <property type="evidence" value="ECO:0007669"/>
    <property type="project" value="TreeGrafter"/>
</dbReference>
<dbReference type="Proteomes" id="UP000053660">
    <property type="component" value="Unassembled WGS sequence"/>
</dbReference>
<organism evidence="5 6">
    <name type="scientific">Oesophagostomum dentatum</name>
    <name type="common">Nodular worm</name>
    <dbReference type="NCBI Taxonomy" id="61180"/>
    <lineage>
        <taxon>Eukaryota</taxon>
        <taxon>Metazoa</taxon>
        <taxon>Ecdysozoa</taxon>
        <taxon>Nematoda</taxon>
        <taxon>Chromadorea</taxon>
        <taxon>Rhabditida</taxon>
        <taxon>Rhabditina</taxon>
        <taxon>Rhabditomorpha</taxon>
        <taxon>Strongyloidea</taxon>
        <taxon>Strongylidae</taxon>
        <taxon>Oesophagostomum</taxon>
    </lineage>
</organism>
<dbReference type="GO" id="GO:0005794">
    <property type="term" value="C:Golgi apparatus"/>
    <property type="evidence" value="ECO:0007669"/>
    <property type="project" value="TreeGrafter"/>
</dbReference>
<evidence type="ECO:0000313" key="6">
    <source>
        <dbReference type="Proteomes" id="UP000053660"/>
    </source>
</evidence>
<keyword evidence="6" id="KW-1185">Reference proteome</keyword>
<keyword evidence="2 3" id="KW-0175">Coiled coil</keyword>
<dbReference type="PANTHER" id="PTHR31233:SF6">
    <property type="entry name" value="PROTEIN BICAUDAL D"/>
    <property type="match status" value="1"/>
</dbReference>
<protein>
    <submittedName>
        <fullName evidence="5">M protein repeat protein</fullName>
    </submittedName>
</protein>
<gene>
    <name evidence="5" type="ORF">OESDEN_11659</name>
</gene>
<comment type="similarity">
    <text evidence="1">Belongs to the BicD family.</text>
</comment>
<evidence type="ECO:0000256" key="3">
    <source>
        <dbReference type="SAM" id="Coils"/>
    </source>
</evidence>
<name>A0A0B1SUC0_OESDE</name>
<feature type="coiled-coil region" evidence="3">
    <location>
        <begin position="383"/>
        <end position="413"/>
    </location>
</feature>
<proteinExistence type="inferred from homology"/>
<dbReference type="PANTHER" id="PTHR31233">
    <property type="entry name" value="BICAUDAL D FAMILY MEMBER"/>
    <property type="match status" value="1"/>
</dbReference>
<dbReference type="EMBL" id="KN555665">
    <property type="protein sequence ID" value="KHJ88544.1"/>
    <property type="molecule type" value="Genomic_DNA"/>
</dbReference>
<dbReference type="GO" id="GO:0070840">
    <property type="term" value="F:dynein complex binding"/>
    <property type="evidence" value="ECO:0007669"/>
    <property type="project" value="InterPro"/>
</dbReference>
<dbReference type="GO" id="GO:0072393">
    <property type="term" value="P:microtubule anchoring at microtubule organizing center"/>
    <property type="evidence" value="ECO:0007669"/>
    <property type="project" value="TreeGrafter"/>
</dbReference>
<feature type="compositionally biased region" description="Gly residues" evidence="4">
    <location>
        <begin position="439"/>
        <end position="450"/>
    </location>
</feature>
<dbReference type="GO" id="GO:0008093">
    <property type="term" value="F:cytoskeletal anchor activity"/>
    <property type="evidence" value="ECO:0007669"/>
    <property type="project" value="InterPro"/>
</dbReference>
<reference evidence="5 6" key="1">
    <citation type="submission" date="2014-03" db="EMBL/GenBank/DDBJ databases">
        <title>Draft genome of the hookworm Oesophagostomum dentatum.</title>
        <authorList>
            <person name="Mitreva M."/>
        </authorList>
    </citation>
    <scope>NUCLEOTIDE SEQUENCE [LARGE SCALE GENOMIC DNA]</scope>
    <source>
        <strain evidence="5 6">OD-Hann</strain>
    </source>
</reference>
<dbReference type="Pfam" id="PF09730">
    <property type="entry name" value="BicD"/>
    <property type="match status" value="2"/>
</dbReference>
<dbReference type="GO" id="GO:0070507">
    <property type="term" value="P:regulation of microtubule cytoskeleton organization"/>
    <property type="evidence" value="ECO:0007669"/>
    <property type="project" value="TreeGrafter"/>
</dbReference>
<feature type="region of interest" description="Disordered" evidence="4">
    <location>
        <begin position="432"/>
        <end position="475"/>
    </location>
</feature>
<evidence type="ECO:0000256" key="4">
    <source>
        <dbReference type="SAM" id="MobiDB-lite"/>
    </source>
</evidence>
<feature type="coiled-coil region" evidence="3">
    <location>
        <begin position="218"/>
        <end position="252"/>
    </location>
</feature>
<dbReference type="Gene3D" id="6.10.250.2470">
    <property type="match status" value="1"/>
</dbReference>
<dbReference type="OrthoDB" id="10069295at2759"/>
<feature type="coiled-coil region" evidence="3">
    <location>
        <begin position="4"/>
        <end position="186"/>
    </location>
</feature>
<evidence type="ECO:0000256" key="1">
    <source>
        <dbReference type="ARBA" id="ARBA00010061"/>
    </source>
</evidence>
<evidence type="ECO:0000256" key="2">
    <source>
        <dbReference type="ARBA" id="ARBA00023054"/>
    </source>
</evidence>
<evidence type="ECO:0000313" key="5">
    <source>
        <dbReference type="EMBL" id="KHJ88544.1"/>
    </source>
</evidence>
<feature type="coiled-coil region" evidence="3">
    <location>
        <begin position="286"/>
        <end position="313"/>
    </location>
</feature>
<accession>A0A0B1SUC0</accession>
<dbReference type="AlphaFoldDB" id="A0A0B1SUC0"/>
<dbReference type="GO" id="GO:0005829">
    <property type="term" value="C:cytosol"/>
    <property type="evidence" value="ECO:0007669"/>
    <property type="project" value="TreeGrafter"/>
</dbReference>
<dbReference type="InterPro" id="IPR018477">
    <property type="entry name" value="BICD"/>
</dbReference>